<proteinExistence type="predicted"/>
<name>A0A4U5MGS9_STECR</name>
<gene>
    <name evidence="1" type="ORF">L596_024445</name>
</gene>
<sequence length="77" mass="8612">MPKTVEEEFNLEHFLIHVSTADSKRGLRGWIGVFLGLNESRFGACWAQELRIGNGLETEKSTVFGIGCNSKTLRNDV</sequence>
<keyword evidence="2" id="KW-1185">Reference proteome</keyword>
<reference evidence="1 2" key="2">
    <citation type="journal article" date="2019" name="G3 (Bethesda)">
        <title>Hybrid Assembly of the Genome of the Entomopathogenic Nematode Steinernema carpocapsae Identifies the X-Chromosome.</title>
        <authorList>
            <person name="Serra L."/>
            <person name="Macchietto M."/>
            <person name="Macias-Munoz A."/>
            <person name="McGill C.J."/>
            <person name="Rodriguez I.M."/>
            <person name="Rodriguez B."/>
            <person name="Murad R."/>
            <person name="Mortazavi A."/>
        </authorList>
    </citation>
    <scope>NUCLEOTIDE SEQUENCE [LARGE SCALE GENOMIC DNA]</scope>
    <source>
        <strain evidence="1 2">ALL</strain>
    </source>
</reference>
<evidence type="ECO:0000313" key="1">
    <source>
        <dbReference type="EMBL" id="TKR68464.1"/>
    </source>
</evidence>
<dbReference type="Proteomes" id="UP000298663">
    <property type="component" value="Unassembled WGS sequence"/>
</dbReference>
<protein>
    <submittedName>
        <fullName evidence="1">Uncharacterized protein</fullName>
    </submittedName>
</protein>
<evidence type="ECO:0000313" key="2">
    <source>
        <dbReference type="Proteomes" id="UP000298663"/>
    </source>
</evidence>
<accession>A0A4U5MGS9</accession>
<reference evidence="1 2" key="1">
    <citation type="journal article" date="2015" name="Genome Biol.">
        <title>Comparative genomics of Steinernema reveals deeply conserved gene regulatory networks.</title>
        <authorList>
            <person name="Dillman A.R."/>
            <person name="Macchietto M."/>
            <person name="Porter C.F."/>
            <person name="Rogers A."/>
            <person name="Williams B."/>
            <person name="Antoshechkin I."/>
            <person name="Lee M.M."/>
            <person name="Goodwin Z."/>
            <person name="Lu X."/>
            <person name="Lewis E.E."/>
            <person name="Goodrich-Blair H."/>
            <person name="Stock S.P."/>
            <person name="Adams B.J."/>
            <person name="Sternberg P.W."/>
            <person name="Mortazavi A."/>
        </authorList>
    </citation>
    <scope>NUCLEOTIDE SEQUENCE [LARGE SCALE GENOMIC DNA]</scope>
    <source>
        <strain evidence="1 2">ALL</strain>
    </source>
</reference>
<dbReference type="AlphaFoldDB" id="A0A4U5MGS9"/>
<dbReference type="EMBL" id="AZBU02000008">
    <property type="protein sequence ID" value="TKR68464.1"/>
    <property type="molecule type" value="Genomic_DNA"/>
</dbReference>
<organism evidence="1 2">
    <name type="scientific">Steinernema carpocapsae</name>
    <name type="common">Entomopathogenic nematode</name>
    <dbReference type="NCBI Taxonomy" id="34508"/>
    <lineage>
        <taxon>Eukaryota</taxon>
        <taxon>Metazoa</taxon>
        <taxon>Ecdysozoa</taxon>
        <taxon>Nematoda</taxon>
        <taxon>Chromadorea</taxon>
        <taxon>Rhabditida</taxon>
        <taxon>Tylenchina</taxon>
        <taxon>Panagrolaimomorpha</taxon>
        <taxon>Strongyloidoidea</taxon>
        <taxon>Steinernematidae</taxon>
        <taxon>Steinernema</taxon>
    </lineage>
</organism>
<comment type="caution">
    <text evidence="1">The sequence shown here is derived from an EMBL/GenBank/DDBJ whole genome shotgun (WGS) entry which is preliminary data.</text>
</comment>